<dbReference type="EMBL" id="CP039543">
    <property type="protein sequence ID" value="QJT10260.1"/>
    <property type="molecule type" value="Genomic_DNA"/>
</dbReference>
<evidence type="ECO:0000313" key="3">
    <source>
        <dbReference type="Proteomes" id="UP000503251"/>
    </source>
</evidence>
<protein>
    <recommendedName>
        <fullName evidence="4">Secreted protein</fullName>
    </recommendedName>
</protein>
<accession>A0ABX6NHZ5</accession>
<dbReference type="Proteomes" id="UP000503251">
    <property type="component" value="Chromosome"/>
</dbReference>
<reference evidence="2 3" key="1">
    <citation type="submission" date="2019-04" db="EMBL/GenBank/DDBJ databases">
        <title>Isolation and culture of sulfate reducing bacteria from the cold seep of the South China Sea.</title>
        <authorList>
            <person name="Sun C."/>
            <person name="Liu R."/>
        </authorList>
    </citation>
    <scope>NUCLEOTIDE SEQUENCE [LARGE SCALE GENOMIC DNA]</scope>
    <source>
        <strain evidence="2 3">CS1</strain>
    </source>
</reference>
<evidence type="ECO:0000256" key="1">
    <source>
        <dbReference type="SAM" id="MobiDB-lite"/>
    </source>
</evidence>
<name>A0ABX6NHZ5_9BACT</name>
<dbReference type="RefSeq" id="WP_171267852.1">
    <property type="nucleotide sequence ID" value="NZ_CP039543.1"/>
</dbReference>
<evidence type="ECO:0008006" key="4">
    <source>
        <dbReference type="Google" id="ProtNLM"/>
    </source>
</evidence>
<feature type="compositionally biased region" description="Low complexity" evidence="1">
    <location>
        <begin position="36"/>
        <end position="50"/>
    </location>
</feature>
<evidence type="ECO:0000313" key="2">
    <source>
        <dbReference type="EMBL" id="QJT10260.1"/>
    </source>
</evidence>
<feature type="region of interest" description="Disordered" evidence="1">
    <location>
        <begin position="34"/>
        <end position="66"/>
    </location>
</feature>
<feature type="region of interest" description="Disordered" evidence="1">
    <location>
        <begin position="175"/>
        <end position="200"/>
    </location>
</feature>
<gene>
    <name evidence="2" type="ORF">E8L03_15570</name>
</gene>
<sequence length="280" mass="29610">MTTSKTFRLTIAATAAVLLAALLIYHAYSTPERNADAPATADTTTAPQDDSGSRSTSTRPDIAAPPRNALQAVRIRETPDGARSVSRIQYDPPYFRAEDDAGVQIVDMEQQTLHFQTPDGQRRDIELADLDLAPQCAFFFGEFAPKRFGAVVVGETPLGNATCSVWEIPADTAMATDDAPSGGHLPAPPAAAPSTAKDDTVEQTAVPCPDLAGVRMTVCQGTPLPVRVELPNGVVERLESWTLLPAGSLREALAAERAAGITAGLHTGNADELPDRPSLQ</sequence>
<organism evidence="2 3">
    <name type="scientific">Oceanidesulfovibrio marinus</name>
    <dbReference type="NCBI Taxonomy" id="370038"/>
    <lineage>
        <taxon>Bacteria</taxon>
        <taxon>Pseudomonadati</taxon>
        <taxon>Thermodesulfobacteriota</taxon>
        <taxon>Desulfovibrionia</taxon>
        <taxon>Desulfovibrionales</taxon>
        <taxon>Desulfovibrionaceae</taxon>
        <taxon>Oceanidesulfovibrio</taxon>
    </lineage>
</organism>
<keyword evidence="3" id="KW-1185">Reference proteome</keyword>
<proteinExistence type="predicted"/>